<dbReference type="InterPro" id="IPR002513">
    <property type="entry name" value="Tn3_Tnp_DDE_dom"/>
</dbReference>
<dbReference type="Pfam" id="PF01526">
    <property type="entry name" value="DDE_Tnp_Tn3"/>
    <property type="match status" value="1"/>
</dbReference>
<keyword evidence="3" id="KW-0238">DNA-binding</keyword>
<dbReference type="AlphaFoldDB" id="A0A1W9KP64"/>
<reference evidence="7 8" key="1">
    <citation type="submission" date="2017-01" db="EMBL/GenBank/DDBJ databases">
        <title>Novel large sulfur bacteria in the metagenomes of groundwater-fed chemosynthetic microbial mats in the Lake Huron basin.</title>
        <authorList>
            <person name="Sharrar A.M."/>
            <person name="Flood B.E."/>
            <person name="Bailey J.V."/>
            <person name="Jones D.S."/>
            <person name="Biddanda B."/>
            <person name="Ruberg S.A."/>
            <person name="Marcus D.N."/>
            <person name="Dick G.J."/>
        </authorList>
    </citation>
    <scope>NUCLEOTIDE SEQUENCE [LARGE SCALE GENOMIC DNA]</scope>
    <source>
        <strain evidence="7">A7</strain>
    </source>
</reference>
<dbReference type="GO" id="GO:0006313">
    <property type="term" value="P:DNA transposition"/>
    <property type="evidence" value="ECO:0007669"/>
    <property type="project" value="InterPro"/>
</dbReference>
<name>A0A1W9KP64_9BURK</name>
<dbReference type="GO" id="GO:0003677">
    <property type="term" value="F:DNA binding"/>
    <property type="evidence" value="ECO:0007669"/>
    <property type="project" value="UniProtKB-KW"/>
</dbReference>
<dbReference type="InterPro" id="IPR047653">
    <property type="entry name" value="Tn3-like_transpos"/>
</dbReference>
<accession>A0A1W9KP64</accession>
<feature type="domain" description="DUF4158" evidence="6">
    <location>
        <begin position="11"/>
        <end position="177"/>
    </location>
</feature>
<dbReference type="Pfam" id="PF13700">
    <property type="entry name" value="DUF4158"/>
    <property type="match status" value="1"/>
</dbReference>
<comment type="caution">
    <text evidence="7">The sequence shown here is derived from an EMBL/GenBank/DDBJ whole genome shotgun (WGS) entry which is preliminary data.</text>
</comment>
<organism evidence="7 8">
    <name type="scientific">Rhodoferax ferrireducens</name>
    <dbReference type="NCBI Taxonomy" id="192843"/>
    <lineage>
        <taxon>Bacteria</taxon>
        <taxon>Pseudomonadati</taxon>
        <taxon>Pseudomonadota</taxon>
        <taxon>Betaproteobacteria</taxon>
        <taxon>Burkholderiales</taxon>
        <taxon>Comamonadaceae</taxon>
        <taxon>Rhodoferax</taxon>
    </lineage>
</organism>
<evidence type="ECO:0000259" key="6">
    <source>
        <dbReference type="Pfam" id="PF13700"/>
    </source>
</evidence>
<evidence type="ECO:0000256" key="3">
    <source>
        <dbReference type="ARBA" id="ARBA00023125"/>
    </source>
</evidence>
<evidence type="ECO:0000256" key="4">
    <source>
        <dbReference type="ARBA" id="ARBA00023172"/>
    </source>
</evidence>
<keyword evidence="4" id="KW-0233">DNA recombination</keyword>
<comment type="similarity">
    <text evidence="1">Belongs to the transposase 7 family.</text>
</comment>
<sequence length="1014" mass="116769">MRGNPSKRLTILSDAEKTALYGLPEFDDFQRVEFFAMTDAERSLAMRRRGLEEQIYCLLQIGYFKAKQAFFHFPLNEAPPDDVAFLMQRYFPGKEQALSDKPLSKRQYYAQRDDIAALLGYRLCSDDDLPALLGKAILLARTDVSPTFLLAELMVFLIGQRIVRPGYTTLQDLITKALATERDRLEQLVESALTATSRDALQQLLVRENTLSDLAALKQDAKSFRYRQMGLERQKRLTLAPLYIIAKALLPSLEISQLNIAYYASLANYYTIYDLRRLKSGQTYLYLLCYAWQRYRQLTDNVVEAFGYHTRQLEDDTKAVANQQAAQIHNERQQATPRVGELLLLYVDDTLDDVTPFGTVRHRAFRIMPEERLRSTGKLLTEKPVSQMDLRWQAVDKQSGLCTKNLRSLAMALDFESCTPRGKVWLAALRWMKTVFARQQRLTKQPLEEVPLRTIPTRLRSFLLDFDPEGKPVGLRGDRYEFWIYRQLRKRLDVGDIYLDDSVQHRRFADDLVSMENKADVLKALNIPWLRQPVDATLDALFTELDTQWRAFDEELRNGKLKHLEFDPDKQTLTWHRPKADKDKQLQQEFYGKLQARDIADVFRFVNEQCHFLSAMTPLQPRYAKKIADEDSLMAVIIAQAMNHGNFSMAETCDIPYHVLDATHQQHLRPATLIDANDKISNFIASLPIFPYYSIGMDVLYGSVDGQKFASAKPTLKARHSRKYFGRDRGVVAFTLLANHVALQTELLGANQHESYWVFDICYNNTSDIVPTTITGDMHCINMANFAILYWFGMNLAPRFTNLQAQLKHLYCGSGQEGYSDFLIQPVGQIDRHLIASEKVNMDHIAATLGLKEMSQSVLMRKICTLSGHHRTRKAIFEFDKLIRTIYTLRYLRDPQLQRDVHRSENRIESYHQLRSTIAKVNGKKELAGRTDLDVAISNQCGRLIANIVIAYNSMLLSGMLNRYLATGNEKALDLLRRISPAAWQHLHFLGHYAFRDKRHPIDLEAILAGIDWE</sequence>
<evidence type="ECO:0000256" key="1">
    <source>
        <dbReference type="ARBA" id="ARBA00009402"/>
    </source>
</evidence>
<dbReference type="EMBL" id="MTEI01000030">
    <property type="protein sequence ID" value="OQW85901.1"/>
    <property type="molecule type" value="Genomic_DNA"/>
</dbReference>
<feature type="domain" description="Tn3 transposase DDE" evidence="5">
    <location>
        <begin position="601"/>
        <end position="993"/>
    </location>
</feature>
<dbReference type="NCBIfam" id="NF033527">
    <property type="entry name" value="transpos_Tn3"/>
    <property type="match status" value="1"/>
</dbReference>
<proteinExistence type="inferred from homology"/>
<protein>
    <submittedName>
        <fullName evidence="7">Tn3 family transposase</fullName>
    </submittedName>
</protein>
<evidence type="ECO:0000259" key="5">
    <source>
        <dbReference type="Pfam" id="PF01526"/>
    </source>
</evidence>
<gene>
    <name evidence="7" type="ORF">BWK72_19945</name>
</gene>
<keyword evidence="2" id="KW-0815">Transposition</keyword>
<dbReference type="GO" id="GO:0004803">
    <property type="term" value="F:transposase activity"/>
    <property type="evidence" value="ECO:0007669"/>
    <property type="project" value="InterPro"/>
</dbReference>
<evidence type="ECO:0000313" key="8">
    <source>
        <dbReference type="Proteomes" id="UP000192505"/>
    </source>
</evidence>
<evidence type="ECO:0000313" key="7">
    <source>
        <dbReference type="EMBL" id="OQW85901.1"/>
    </source>
</evidence>
<dbReference type="Proteomes" id="UP000192505">
    <property type="component" value="Unassembled WGS sequence"/>
</dbReference>
<evidence type="ECO:0000256" key="2">
    <source>
        <dbReference type="ARBA" id="ARBA00022578"/>
    </source>
</evidence>
<dbReference type="InterPro" id="IPR025296">
    <property type="entry name" value="DUF4158"/>
</dbReference>